<proteinExistence type="predicted"/>
<evidence type="ECO:0000313" key="1">
    <source>
        <dbReference type="EMBL" id="BBE42773.1"/>
    </source>
</evidence>
<name>A0A4P2VH69_9ARCH</name>
<dbReference type="AlphaFoldDB" id="A0A4P2VH69"/>
<reference evidence="1 2" key="1">
    <citation type="journal article" date="2019" name="ISME J.">
        <title>Isolation and characterization of a thermophilic sulfur- and iron-reducing thaumarchaeote from a terrestrial acidic hot spring.</title>
        <authorList>
            <person name="Kato S."/>
            <person name="Itoh T."/>
            <person name="Yuki M."/>
            <person name="Nagamori M."/>
            <person name="Ohnishi M."/>
            <person name="Uematsu K."/>
            <person name="Suzuki K."/>
            <person name="Takashina T."/>
            <person name="Ohkuma M."/>
        </authorList>
    </citation>
    <scope>NUCLEOTIDE SEQUENCE [LARGE SCALE GENOMIC DNA]</scope>
    <source>
        <strain evidence="1 2">NAS-02</strain>
    </source>
</reference>
<evidence type="ECO:0000313" key="2">
    <source>
        <dbReference type="Proteomes" id="UP000509448"/>
    </source>
</evidence>
<accession>A0A4P2VH69</accession>
<dbReference type="KEGG" id="ccai:NAS2_1386"/>
<keyword evidence="2" id="KW-1185">Reference proteome</keyword>
<dbReference type="Proteomes" id="UP000509448">
    <property type="component" value="Chromosome"/>
</dbReference>
<organism evidence="1 2">
    <name type="scientific">Conexivisphaera calida</name>
    <dbReference type="NCBI Taxonomy" id="1874277"/>
    <lineage>
        <taxon>Archaea</taxon>
        <taxon>Nitrososphaerota</taxon>
        <taxon>Conexivisphaeria</taxon>
        <taxon>Conexivisphaerales</taxon>
        <taxon>Conexivisphaeraceae</taxon>
        <taxon>Conexivisphaera</taxon>
    </lineage>
</organism>
<dbReference type="EMBL" id="AP018732">
    <property type="protein sequence ID" value="BBE42773.1"/>
    <property type="molecule type" value="Genomic_DNA"/>
</dbReference>
<protein>
    <submittedName>
        <fullName evidence="1">Uncharacterized protein</fullName>
    </submittedName>
</protein>
<gene>
    <name evidence="1" type="ORF">NAS2_1386</name>
</gene>
<sequence length="72" mass="7756">MGASDIKRCAHEVPRASAVQCGDDPAVKGGCGHFRLRAGSSATAMGRCARVRSWFARRPSAVVIRRQSERIS</sequence>